<dbReference type="InterPro" id="IPR036390">
    <property type="entry name" value="WH_DNA-bd_sf"/>
</dbReference>
<dbReference type="Pfam" id="PF12840">
    <property type="entry name" value="HTH_20"/>
    <property type="match status" value="1"/>
</dbReference>
<dbReference type="CDD" id="cd00090">
    <property type="entry name" value="HTH_ARSR"/>
    <property type="match status" value="1"/>
</dbReference>
<sequence length="333" mass="35279">MTTTAPADQWQRREQTVSVDRAFASQTRAQIHERLLADGEPWSVREVADAFDLHPNVARSHLELLADAGLLSVGRRKHPSGGRPAKVYRADDGAPAAATTGVLPGARLQVALLAALADAPAEGEPRPADARARAIAVAEGRRLAEEFPADLPDPPSQDLEAAVRSGLGALRPHAPQARVVGAGDDHVDVAGVATAFQLVREQRPELADALERGLLEGVFAGSELPVSVSDGPAREGEPVRRLRLARGGSEGPLIARRLDARALPRESGVVRAMREITALDPGEVLEVIAGGPGSPAAFARWADRAAHQLLAVERATDEQGRPGIRLLIRKGDR</sequence>
<dbReference type="SUPFAM" id="SSF64307">
    <property type="entry name" value="SirA-like"/>
    <property type="match status" value="1"/>
</dbReference>
<protein>
    <recommendedName>
        <fullName evidence="1">UPF0033 domain-containing protein</fullName>
    </recommendedName>
</protein>
<dbReference type="AlphaFoldDB" id="A0A411YG81"/>
<gene>
    <name evidence="2" type="ORF">ER308_12150</name>
</gene>
<dbReference type="Gene3D" id="3.30.110.40">
    <property type="entry name" value="TusA-like domain"/>
    <property type="match status" value="1"/>
</dbReference>
<dbReference type="InterPro" id="IPR036868">
    <property type="entry name" value="TusA-like_sf"/>
</dbReference>
<dbReference type="KEGG" id="erz:ER308_12150"/>
<reference evidence="2 3" key="1">
    <citation type="submission" date="2019-01" db="EMBL/GenBank/DDBJ databases">
        <title>Egibacter rhizosphaerae EGI 80759T.</title>
        <authorList>
            <person name="Chen D.-D."/>
            <person name="Tian Y."/>
            <person name="Jiao J.-Y."/>
            <person name="Zhang X.-T."/>
            <person name="Zhang Y.-G."/>
            <person name="Zhang Y."/>
            <person name="Xiao M."/>
            <person name="Shu W.-S."/>
            <person name="Li W.-J."/>
        </authorList>
    </citation>
    <scope>NUCLEOTIDE SEQUENCE [LARGE SCALE GENOMIC DNA]</scope>
    <source>
        <strain evidence="2 3">EGI 80759</strain>
    </source>
</reference>
<dbReference type="InterPro" id="IPR036388">
    <property type="entry name" value="WH-like_DNA-bd_sf"/>
</dbReference>
<keyword evidence="3" id="KW-1185">Reference proteome</keyword>
<dbReference type="SUPFAM" id="SSF46785">
    <property type="entry name" value="Winged helix' DNA-binding domain"/>
    <property type="match status" value="1"/>
</dbReference>
<dbReference type="Pfam" id="PF01206">
    <property type="entry name" value="TusA"/>
    <property type="match status" value="1"/>
</dbReference>
<dbReference type="Proteomes" id="UP000291469">
    <property type="component" value="Chromosome"/>
</dbReference>
<proteinExistence type="predicted"/>
<organism evidence="2 3">
    <name type="scientific">Egibacter rhizosphaerae</name>
    <dbReference type="NCBI Taxonomy" id="1670831"/>
    <lineage>
        <taxon>Bacteria</taxon>
        <taxon>Bacillati</taxon>
        <taxon>Actinomycetota</taxon>
        <taxon>Nitriliruptoria</taxon>
        <taxon>Egibacterales</taxon>
        <taxon>Egibacteraceae</taxon>
        <taxon>Egibacter</taxon>
    </lineage>
</organism>
<evidence type="ECO:0000313" key="2">
    <source>
        <dbReference type="EMBL" id="QBI20240.1"/>
    </source>
</evidence>
<name>A0A411YG81_9ACTN</name>
<dbReference type="InterPro" id="IPR001455">
    <property type="entry name" value="TusA-like"/>
</dbReference>
<dbReference type="EMBL" id="CP036402">
    <property type="protein sequence ID" value="QBI20240.1"/>
    <property type="molecule type" value="Genomic_DNA"/>
</dbReference>
<accession>A0A411YG81</accession>
<dbReference type="OrthoDB" id="3399802at2"/>
<dbReference type="RefSeq" id="WP_131155237.1">
    <property type="nucleotide sequence ID" value="NZ_CP036402.1"/>
</dbReference>
<feature type="domain" description="UPF0033" evidence="1">
    <location>
        <begin position="258"/>
        <end position="322"/>
    </location>
</feature>
<dbReference type="InterPro" id="IPR011991">
    <property type="entry name" value="ArsR-like_HTH"/>
</dbReference>
<evidence type="ECO:0000313" key="3">
    <source>
        <dbReference type="Proteomes" id="UP000291469"/>
    </source>
</evidence>
<dbReference type="CDD" id="cd00291">
    <property type="entry name" value="SirA_YedF_YeeD"/>
    <property type="match status" value="1"/>
</dbReference>
<dbReference type="Gene3D" id="1.10.10.10">
    <property type="entry name" value="Winged helix-like DNA-binding domain superfamily/Winged helix DNA-binding domain"/>
    <property type="match status" value="1"/>
</dbReference>
<evidence type="ECO:0000259" key="1">
    <source>
        <dbReference type="Pfam" id="PF01206"/>
    </source>
</evidence>